<keyword evidence="3" id="KW-1185">Reference proteome</keyword>
<accession>A0A8H4IXP6</accession>
<dbReference type="OrthoDB" id="5230873at2759"/>
<evidence type="ECO:0008006" key="4">
    <source>
        <dbReference type="Google" id="ProtNLM"/>
    </source>
</evidence>
<feature type="chain" id="PRO_5034800991" description="Cytochrome p450 protein" evidence="1">
    <location>
        <begin position="21"/>
        <end position="186"/>
    </location>
</feature>
<keyword evidence="1" id="KW-0732">Signal</keyword>
<feature type="signal peptide" evidence="1">
    <location>
        <begin position="1"/>
        <end position="20"/>
    </location>
</feature>
<dbReference type="AlphaFoldDB" id="A0A8H4IXP6"/>
<gene>
    <name evidence="2" type="ORF">GTA08_BOTSDO04156</name>
</gene>
<name>A0A8H4IXP6_9PEZI</name>
<protein>
    <recommendedName>
        <fullName evidence="4">Cytochrome p450 protein</fullName>
    </recommendedName>
</protein>
<proteinExistence type="predicted"/>
<evidence type="ECO:0000313" key="2">
    <source>
        <dbReference type="EMBL" id="KAF4308242.1"/>
    </source>
</evidence>
<sequence length="186" mass="19629">MKFSLSFTPVTLALVHHVTAAAIKPRADGFKLYAYGHDLSEGLDVFLADGVAYAGKQAPSNASSVSNITLSTADSESGTWTVTTDSGDTFNWGIASSGSALETVGVANSSSSMNTTGFGLYGAWAYHLSDAGEIEMNYRAVSTGVDDLYVIKWAPSATVDDSALLINLRTASPVPITDKNKNRNRH</sequence>
<reference evidence="2" key="1">
    <citation type="submission" date="2020-04" db="EMBL/GenBank/DDBJ databases">
        <title>Genome Assembly and Annotation of Botryosphaeria dothidea sdau 11-99, a Latent Pathogen of Apple Fruit Ring Rot in China.</title>
        <authorList>
            <person name="Yu C."/>
            <person name="Diao Y."/>
            <person name="Lu Q."/>
            <person name="Zhao J."/>
            <person name="Cui S."/>
            <person name="Peng C."/>
            <person name="He B."/>
            <person name="Liu H."/>
        </authorList>
    </citation>
    <scope>NUCLEOTIDE SEQUENCE [LARGE SCALE GENOMIC DNA]</scope>
    <source>
        <strain evidence="2">Sdau11-99</strain>
    </source>
</reference>
<evidence type="ECO:0000313" key="3">
    <source>
        <dbReference type="Proteomes" id="UP000572817"/>
    </source>
</evidence>
<evidence type="ECO:0000256" key="1">
    <source>
        <dbReference type="SAM" id="SignalP"/>
    </source>
</evidence>
<comment type="caution">
    <text evidence="2">The sequence shown here is derived from an EMBL/GenBank/DDBJ whole genome shotgun (WGS) entry which is preliminary data.</text>
</comment>
<organism evidence="2 3">
    <name type="scientific">Botryosphaeria dothidea</name>
    <dbReference type="NCBI Taxonomy" id="55169"/>
    <lineage>
        <taxon>Eukaryota</taxon>
        <taxon>Fungi</taxon>
        <taxon>Dikarya</taxon>
        <taxon>Ascomycota</taxon>
        <taxon>Pezizomycotina</taxon>
        <taxon>Dothideomycetes</taxon>
        <taxon>Dothideomycetes incertae sedis</taxon>
        <taxon>Botryosphaeriales</taxon>
        <taxon>Botryosphaeriaceae</taxon>
        <taxon>Botryosphaeria</taxon>
    </lineage>
</organism>
<dbReference type="EMBL" id="WWBZ02000022">
    <property type="protein sequence ID" value="KAF4308242.1"/>
    <property type="molecule type" value="Genomic_DNA"/>
</dbReference>
<dbReference type="Proteomes" id="UP000572817">
    <property type="component" value="Unassembled WGS sequence"/>
</dbReference>